<feature type="compositionally biased region" description="Basic and acidic residues" evidence="1">
    <location>
        <begin position="442"/>
        <end position="452"/>
    </location>
</feature>
<evidence type="ECO:0000313" key="2">
    <source>
        <dbReference type="EMBL" id="SMG52661.1"/>
    </source>
</evidence>
<evidence type="ECO:0000256" key="1">
    <source>
        <dbReference type="SAM" id="MobiDB-lite"/>
    </source>
</evidence>
<feature type="compositionally biased region" description="Pro residues" evidence="1">
    <location>
        <begin position="416"/>
        <end position="434"/>
    </location>
</feature>
<reference evidence="3" key="1">
    <citation type="submission" date="2017-04" db="EMBL/GenBank/DDBJ databases">
        <authorList>
            <person name="Varghese N."/>
            <person name="Submissions S."/>
        </authorList>
    </citation>
    <scope>NUCLEOTIDE SEQUENCE [LARGE SCALE GENOMIC DNA]</scope>
    <source>
        <strain evidence="3">LMG 29540</strain>
    </source>
</reference>
<keyword evidence="3" id="KW-1185">Reference proteome</keyword>
<feature type="region of interest" description="Disordered" evidence="1">
    <location>
        <begin position="247"/>
        <end position="270"/>
    </location>
</feature>
<evidence type="ECO:0000313" key="3">
    <source>
        <dbReference type="Proteomes" id="UP000193228"/>
    </source>
</evidence>
<organism evidence="2 3">
    <name type="scientific">Paraburkholderia susongensis</name>
    <dbReference type="NCBI Taxonomy" id="1515439"/>
    <lineage>
        <taxon>Bacteria</taxon>
        <taxon>Pseudomonadati</taxon>
        <taxon>Pseudomonadota</taxon>
        <taxon>Betaproteobacteria</taxon>
        <taxon>Burkholderiales</taxon>
        <taxon>Burkholderiaceae</taxon>
        <taxon>Paraburkholderia</taxon>
    </lineage>
</organism>
<feature type="region of interest" description="Disordered" evidence="1">
    <location>
        <begin position="404"/>
        <end position="515"/>
    </location>
</feature>
<dbReference type="EMBL" id="FXAT01000006">
    <property type="protein sequence ID" value="SMG52661.1"/>
    <property type="molecule type" value="Genomic_DNA"/>
</dbReference>
<feature type="compositionally biased region" description="Gly residues" evidence="1">
    <location>
        <begin position="260"/>
        <end position="270"/>
    </location>
</feature>
<dbReference type="RefSeq" id="WP_143808989.1">
    <property type="nucleotide sequence ID" value="NZ_FXAT01000006.1"/>
</dbReference>
<name>A0A1X7LFN0_9BURK</name>
<gene>
    <name evidence="2" type="ORF">SAMN06265784_10612</name>
</gene>
<dbReference type="Proteomes" id="UP000193228">
    <property type="component" value="Unassembled WGS sequence"/>
</dbReference>
<proteinExistence type="predicted"/>
<dbReference type="AlphaFoldDB" id="A0A1X7LFN0"/>
<protein>
    <submittedName>
        <fullName evidence="2">Uncharacterized protein</fullName>
    </submittedName>
</protein>
<accession>A0A1X7LFN0</accession>
<dbReference type="OrthoDB" id="9973608at2"/>
<sequence length="552" mass="55286">MKQVRSRSYVQGRLIAVTPVGPVYKGSGDIAVLPVSVGLALIQELALRAQNGDAKVVSSLASRVSGEQALATWAHVCGCAVSHLGALVPQARLVFLRSIFAYARRQGNANGIEPVLTAAINGAWPWLGTAGESVLRYANQFLRDSKFASTVEIPVLDPINRTMSVFRPGDLGRLDPTDWMSWQKISTLGANANRGSWDGTGTAGGLGGLGVPGRRGGLDFTQWGGPDLSGSGDPGLGGLTGLGVPGGRGGPDLSAWGGPDLSGGGQPSLGGLSGLGVPGNKSGIDFSAWGGPNLGEANDLGLGGLSGIGVPGGGLDLTNIGGNGGPYGFGSALGLGGAATPLDAEKTAGANEKTKGQIEIAAGLAIGLAGVGLSASAPPVGWALAFVGGVIAGKGIADFESGSKREENAALQMPGAPAPAPQTPTTPAPTPEPAPEPEPDENGNKPKPEGAKTGDLYPDPDGTGGGNPTQLPDFDGHGGNPTTLWDEGHGGNPTTIWDENGGGENPVTIWDGDGGGVTPTTIARIERVTMLGGLGLFGDVSQIGAQTYIVRP</sequence>